<dbReference type="PANTHER" id="PTHR33116">
    <property type="entry name" value="REVERSE TRANSCRIPTASE ZINC-BINDING DOMAIN-CONTAINING PROTEIN-RELATED-RELATED"/>
    <property type="match status" value="1"/>
</dbReference>
<dbReference type="GO" id="GO:0003676">
    <property type="term" value="F:nucleic acid binding"/>
    <property type="evidence" value="ECO:0007669"/>
    <property type="project" value="InterPro"/>
</dbReference>
<dbReference type="InterPro" id="IPR036691">
    <property type="entry name" value="Endo/exonu/phosph_ase_sf"/>
</dbReference>
<evidence type="ECO:0008006" key="5">
    <source>
        <dbReference type="Google" id="ProtNLM"/>
    </source>
</evidence>
<dbReference type="CDD" id="cd06222">
    <property type="entry name" value="RNase_H_like"/>
    <property type="match status" value="1"/>
</dbReference>
<dbReference type="InterPro" id="IPR005135">
    <property type="entry name" value="Endo/exonuclease/phosphatase"/>
</dbReference>
<keyword evidence="4" id="KW-1185">Reference proteome</keyword>
<dbReference type="Pfam" id="PF13966">
    <property type="entry name" value="zf-RVT"/>
    <property type="match status" value="1"/>
</dbReference>
<reference evidence="3 4" key="1">
    <citation type="submission" date="2024-05" db="EMBL/GenBank/DDBJ databases">
        <title>Haplotype-resolved chromosome-level genome assembly of Huyou (Citrus changshanensis).</title>
        <authorList>
            <person name="Miao C."/>
            <person name="Chen W."/>
            <person name="Wu Y."/>
            <person name="Wang L."/>
            <person name="Zhao S."/>
            <person name="Grierson D."/>
            <person name="Xu C."/>
            <person name="Chen K."/>
        </authorList>
    </citation>
    <scope>NUCLEOTIDE SEQUENCE [LARGE SCALE GENOMIC DNA]</scope>
    <source>
        <strain evidence="3">01-14</strain>
        <tissue evidence="3">Leaf</tissue>
    </source>
</reference>
<sequence>MHRLSLICILEPFISEDRLEAVRVQLGMEHGLSSQSGKIWIFWSAPFSVELLHDMGQVIHCRVSHSLFPDPVLVSYVYASCFMDVREDLWAALESFADSHDLPWIVGGDFNVVQAVSEISGGHPQPQGAIDAFNLALLDCGLEDAGFVGSPFTWTNGHTWRRLDRVVCNARWSAFFSVSRVSHLNRTASDHSPLLLSWDRDSIRGPSRFKFLHVWLKHPGLIDIVRHSWNAPVVGAGMRAFQQKLVRLKLCLKAWNKDVFGNVFSQVQQAEEEVAQKERLYDISGSADDRASFSEARARLQQALLREEIFMRQQSSVRWVREGDSNTRFFHAMIRKKRQLFHIHRIRDDSSSEWITDPSAVAASAVDFFRDLLSGDDGQFQQTDFDTIPTLVTAEDDAVLCREPDIDDVRRAVFSIDPESAPGPDGFCSKFYQVCWDIVGRDLLDAVLDYFRGSAMPRGFQSTFLILLPKKESPSSWIDFRPISLCNVSNKVITKLLVQRLSPILPRIISPSQSGFVPGRVIHDNVLLVQELAHDLNRRTRGHNVVLKLDMEKAYDRMSWPFILQMLRCFGFSERWISLIRRAVYGPWFSVLVSGAIHGYFQSERGLRQGDPISPCLFIIAAEFLSRGLAHLYSRYPSIRYRSAAPTDISHLSFADDIVIFANGSRCSLQRVMDFLRHYQAVSGQLISRTKSSFYIGNPASASCRTIVHSVTGFQWRQLPFIYLGCPIFTGCLKISYFDGMVRKVRERISGWANRLLSFGGKLILIRHVLSALPLHLFHVLRPPSTVIQSLERLFTRFLWGDSEGRRRIHWCRWPTVCFPVDEGGLGIRSFDDMAEAFEMKLWWRFRQQSSLWASFMKSKYCRSVHPGVIQFRYPASPLWRRLCEIRDTAGPHERWLVGQGECSFWYDCWLGSCPLYLFNPAAASSRPVSFYWQGTVWDRGKLEDILPSSIVEQILLVPISCAEPDLICWDLSPDGAFHLRTAWELVRCTRPRDEVYSIISQRHIPSRVSFFLWRLLHSYLATDDALCSRGFHMVSRCLCGRAAETLRHLFLDCPRTRHIWGHYQRFLGLRQLDFLSPRALLLTWRLRAPSRDHLLVLLPCFILWQVWKARNAYRFHSQSFSIDAVIFQVGSDLRLAGSAFGFKPPQLRGALDSRFLEGLRVLVPPVRPARVVAWMRPPPGVVKLTVDGCSRGNPGMATSGGILRDYRGVALAAFGSFLGHQPILYAELMAVCEGLELAARLGHSVLEVESDSATVVSWVHSQGPVRWDYSYLLRRACRLISSASIQVKHVLREATSAADFLANWACSHRSSRHFSSPQELPRGLLGILHTDAQSIPYVRR</sequence>
<dbReference type="Pfam" id="PF03372">
    <property type="entry name" value="Exo_endo_phos"/>
    <property type="match status" value="1"/>
</dbReference>
<dbReference type="PROSITE" id="PS50879">
    <property type="entry name" value="RNASE_H_1"/>
    <property type="match status" value="1"/>
</dbReference>
<gene>
    <name evidence="3" type="ORF">WN944_000002</name>
</gene>
<dbReference type="Pfam" id="PF00078">
    <property type="entry name" value="RVT_1"/>
    <property type="match status" value="1"/>
</dbReference>
<feature type="domain" description="RNase H type-1" evidence="2">
    <location>
        <begin position="1179"/>
        <end position="1316"/>
    </location>
</feature>
<evidence type="ECO:0000313" key="3">
    <source>
        <dbReference type="EMBL" id="KAK9186466.1"/>
    </source>
</evidence>
<dbReference type="SUPFAM" id="SSF56672">
    <property type="entry name" value="DNA/RNA polymerases"/>
    <property type="match status" value="1"/>
</dbReference>
<dbReference type="InterPro" id="IPR026960">
    <property type="entry name" value="RVT-Znf"/>
</dbReference>
<dbReference type="InterPro" id="IPR044730">
    <property type="entry name" value="RNase_H-like_dom_plant"/>
</dbReference>
<dbReference type="EMBL" id="JBCGBO010000017">
    <property type="protein sequence ID" value="KAK9186466.1"/>
    <property type="molecule type" value="Genomic_DNA"/>
</dbReference>
<dbReference type="InterPro" id="IPR036397">
    <property type="entry name" value="RNaseH_sf"/>
</dbReference>
<dbReference type="InterPro" id="IPR012337">
    <property type="entry name" value="RNaseH-like_sf"/>
</dbReference>
<dbReference type="SUPFAM" id="SSF53098">
    <property type="entry name" value="Ribonuclease H-like"/>
    <property type="match status" value="1"/>
</dbReference>
<dbReference type="Pfam" id="PF13456">
    <property type="entry name" value="RVT_3"/>
    <property type="match status" value="1"/>
</dbReference>
<dbReference type="Proteomes" id="UP001428341">
    <property type="component" value="Unassembled WGS sequence"/>
</dbReference>
<name>A0AAP0LT49_9ROSI</name>
<evidence type="ECO:0000259" key="2">
    <source>
        <dbReference type="PROSITE" id="PS50879"/>
    </source>
</evidence>
<dbReference type="InterPro" id="IPR000477">
    <property type="entry name" value="RT_dom"/>
</dbReference>
<feature type="domain" description="Reverse transcriptase" evidence="1">
    <location>
        <begin position="449"/>
        <end position="728"/>
    </location>
</feature>
<dbReference type="InterPro" id="IPR043502">
    <property type="entry name" value="DNA/RNA_pol_sf"/>
</dbReference>
<protein>
    <recommendedName>
        <fullName evidence="5">Reverse transcriptase domain-containing protein</fullName>
    </recommendedName>
</protein>
<proteinExistence type="predicted"/>
<dbReference type="InterPro" id="IPR002156">
    <property type="entry name" value="RNaseH_domain"/>
</dbReference>
<dbReference type="SUPFAM" id="SSF56219">
    <property type="entry name" value="DNase I-like"/>
    <property type="match status" value="1"/>
</dbReference>
<dbReference type="GO" id="GO:0004523">
    <property type="term" value="F:RNA-DNA hybrid ribonuclease activity"/>
    <property type="evidence" value="ECO:0007669"/>
    <property type="project" value="InterPro"/>
</dbReference>
<dbReference type="PROSITE" id="PS50878">
    <property type="entry name" value="RT_POL"/>
    <property type="match status" value="1"/>
</dbReference>
<dbReference type="Gene3D" id="3.30.420.10">
    <property type="entry name" value="Ribonuclease H-like superfamily/Ribonuclease H"/>
    <property type="match status" value="1"/>
</dbReference>
<organism evidence="3 4">
    <name type="scientific">Citrus x changshan-huyou</name>
    <dbReference type="NCBI Taxonomy" id="2935761"/>
    <lineage>
        <taxon>Eukaryota</taxon>
        <taxon>Viridiplantae</taxon>
        <taxon>Streptophyta</taxon>
        <taxon>Embryophyta</taxon>
        <taxon>Tracheophyta</taxon>
        <taxon>Spermatophyta</taxon>
        <taxon>Magnoliopsida</taxon>
        <taxon>eudicotyledons</taxon>
        <taxon>Gunneridae</taxon>
        <taxon>Pentapetalae</taxon>
        <taxon>rosids</taxon>
        <taxon>malvids</taxon>
        <taxon>Sapindales</taxon>
        <taxon>Rutaceae</taxon>
        <taxon>Aurantioideae</taxon>
        <taxon>Citrus</taxon>
    </lineage>
</organism>
<dbReference type="Gene3D" id="3.60.10.10">
    <property type="entry name" value="Endonuclease/exonuclease/phosphatase"/>
    <property type="match status" value="1"/>
</dbReference>
<dbReference type="CDD" id="cd01650">
    <property type="entry name" value="RT_nLTR_like"/>
    <property type="match status" value="1"/>
</dbReference>
<evidence type="ECO:0000313" key="4">
    <source>
        <dbReference type="Proteomes" id="UP001428341"/>
    </source>
</evidence>
<comment type="caution">
    <text evidence="3">The sequence shown here is derived from an EMBL/GenBank/DDBJ whole genome shotgun (WGS) entry which is preliminary data.</text>
</comment>
<dbReference type="PANTHER" id="PTHR33116:SF80">
    <property type="entry name" value="REVERSE TRANSCRIPTASE ZINC-BINDING DOMAIN-CONTAINING PROTEIN"/>
    <property type="match status" value="1"/>
</dbReference>
<accession>A0AAP0LT49</accession>
<evidence type="ECO:0000259" key="1">
    <source>
        <dbReference type="PROSITE" id="PS50878"/>
    </source>
</evidence>